<dbReference type="EMBL" id="JANPWB010000002">
    <property type="protein sequence ID" value="KAJ1205463.1"/>
    <property type="molecule type" value="Genomic_DNA"/>
</dbReference>
<dbReference type="AlphaFoldDB" id="A0AAV7VYM2"/>
<reference evidence="1" key="1">
    <citation type="journal article" date="2022" name="bioRxiv">
        <title>Sequencing and chromosome-scale assembly of the giantPleurodeles waltlgenome.</title>
        <authorList>
            <person name="Brown T."/>
            <person name="Elewa A."/>
            <person name="Iarovenko S."/>
            <person name="Subramanian E."/>
            <person name="Araus A.J."/>
            <person name="Petzold A."/>
            <person name="Susuki M."/>
            <person name="Suzuki K.-i.T."/>
            <person name="Hayashi T."/>
            <person name="Toyoda A."/>
            <person name="Oliveira C."/>
            <person name="Osipova E."/>
            <person name="Leigh N.D."/>
            <person name="Simon A."/>
            <person name="Yun M.H."/>
        </authorList>
    </citation>
    <scope>NUCLEOTIDE SEQUENCE</scope>
    <source>
        <strain evidence="1">20211129_DDA</strain>
        <tissue evidence="1">Liver</tissue>
    </source>
</reference>
<evidence type="ECO:0000313" key="1">
    <source>
        <dbReference type="EMBL" id="KAJ1205463.1"/>
    </source>
</evidence>
<dbReference type="Proteomes" id="UP001066276">
    <property type="component" value="Chromosome 1_2"/>
</dbReference>
<comment type="caution">
    <text evidence="1">The sequence shown here is derived from an EMBL/GenBank/DDBJ whole genome shotgun (WGS) entry which is preliminary data.</text>
</comment>
<organism evidence="1 2">
    <name type="scientific">Pleurodeles waltl</name>
    <name type="common">Iberian ribbed newt</name>
    <dbReference type="NCBI Taxonomy" id="8319"/>
    <lineage>
        <taxon>Eukaryota</taxon>
        <taxon>Metazoa</taxon>
        <taxon>Chordata</taxon>
        <taxon>Craniata</taxon>
        <taxon>Vertebrata</taxon>
        <taxon>Euteleostomi</taxon>
        <taxon>Amphibia</taxon>
        <taxon>Batrachia</taxon>
        <taxon>Caudata</taxon>
        <taxon>Salamandroidea</taxon>
        <taxon>Salamandridae</taxon>
        <taxon>Pleurodelinae</taxon>
        <taxon>Pleurodeles</taxon>
    </lineage>
</organism>
<accession>A0AAV7VYM2</accession>
<protein>
    <submittedName>
        <fullName evidence="1">Uncharacterized protein</fullName>
    </submittedName>
</protein>
<gene>
    <name evidence="1" type="ORF">NDU88_000898</name>
</gene>
<name>A0AAV7VYM2_PLEWA</name>
<keyword evidence="2" id="KW-1185">Reference proteome</keyword>
<evidence type="ECO:0000313" key="2">
    <source>
        <dbReference type="Proteomes" id="UP001066276"/>
    </source>
</evidence>
<proteinExistence type="predicted"/>
<sequence length="102" mass="11269">MRKGYGQKLRPTLSHNITKYAVLRMAAKEVPSGPGPACPDLLPHTEPTLRDIIMVIQSVKGTLEPTLEVNLIRADLKQVTEKVTMAESHISGLQLVAKRLEE</sequence>